<dbReference type="Proteomes" id="UP001244297">
    <property type="component" value="Unassembled WGS sequence"/>
</dbReference>
<dbReference type="HAMAP" id="MF_02071">
    <property type="entry name" value="RlpA"/>
    <property type="match status" value="1"/>
</dbReference>
<comment type="similarity">
    <text evidence="1">Belongs to the RlpA family.</text>
</comment>
<evidence type="ECO:0000313" key="3">
    <source>
        <dbReference type="EMBL" id="MDN3572203.1"/>
    </source>
</evidence>
<organism evidence="3 4">
    <name type="scientific">Methylobacterium longum</name>
    <dbReference type="NCBI Taxonomy" id="767694"/>
    <lineage>
        <taxon>Bacteria</taxon>
        <taxon>Pseudomonadati</taxon>
        <taxon>Pseudomonadota</taxon>
        <taxon>Alphaproteobacteria</taxon>
        <taxon>Hyphomicrobiales</taxon>
        <taxon>Methylobacteriaceae</taxon>
        <taxon>Methylobacterium</taxon>
    </lineage>
</organism>
<protein>
    <recommendedName>
        <fullName evidence="1">Endolytic peptidoglycan transglycosylase RlpA</fullName>
        <ecNumber evidence="1">4.2.2.-</ecNumber>
    </recommendedName>
</protein>
<dbReference type="Pfam" id="PF03330">
    <property type="entry name" value="DPBB_1"/>
    <property type="match status" value="1"/>
</dbReference>
<dbReference type="InterPro" id="IPR034718">
    <property type="entry name" value="RlpA"/>
</dbReference>
<dbReference type="EMBL" id="JAUFPT010000058">
    <property type="protein sequence ID" value="MDN3572203.1"/>
    <property type="molecule type" value="Genomic_DNA"/>
</dbReference>
<keyword evidence="1" id="KW-0961">Cell wall biogenesis/degradation</keyword>
<keyword evidence="1" id="KW-0456">Lyase</keyword>
<evidence type="ECO:0000256" key="1">
    <source>
        <dbReference type="HAMAP-Rule" id="MF_02071"/>
    </source>
</evidence>
<dbReference type="SUPFAM" id="SSF50685">
    <property type="entry name" value="Barwin-like endoglucanases"/>
    <property type="match status" value="1"/>
</dbReference>
<evidence type="ECO:0000259" key="2">
    <source>
        <dbReference type="Pfam" id="PF03330"/>
    </source>
</evidence>
<reference evidence="4" key="1">
    <citation type="journal article" date="2019" name="Int. J. Syst. Evol. Microbiol.">
        <title>The Global Catalogue of Microorganisms (GCM) 10K type strain sequencing project: providing services to taxonomists for standard genome sequencing and annotation.</title>
        <authorList>
            <consortium name="The Broad Institute Genomics Platform"/>
            <consortium name="The Broad Institute Genome Sequencing Center for Infectious Disease"/>
            <person name="Wu L."/>
            <person name="Ma J."/>
        </authorList>
    </citation>
    <scope>NUCLEOTIDE SEQUENCE [LARGE SCALE GENOMIC DNA]</scope>
    <source>
        <strain evidence="4">CECT 7806</strain>
    </source>
</reference>
<comment type="function">
    <text evidence="1">Lytic transglycosylase with a strong preference for naked glycan strands that lack stem peptides.</text>
</comment>
<keyword evidence="4" id="KW-1185">Reference proteome</keyword>
<dbReference type="PANTHER" id="PTHR34183:SF8">
    <property type="entry name" value="ENDOLYTIC PEPTIDOGLYCAN TRANSGLYCOSYLASE RLPA-RELATED"/>
    <property type="match status" value="1"/>
</dbReference>
<accession>A0ABT8ASF3</accession>
<dbReference type="PANTHER" id="PTHR34183">
    <property type="entry name" value="ENDOLYTIC PEPTIDOGLYCAN TRANSGLYCOSYLASE RLPA"/>
    <property type="match status" value="1"/>
</dbReference>
<dbReference type="Gene3D" id="2.40.40.10">
    <property type="entry name" value="RlpA-like domain"/>
    <property type="match status" value="1"/>
</dbReference>
<sequence>MIRQADRDRQWLARTLLVTSVVSVLLSSTENARAFESHSIDAQDDPAPLKREAPVFTYRQFTSRLPPLPSAFPDTASTEPSLDVGSAEAVLPVSDDLPSRRLAGLMGRFGRGVDAISARDGISAGRAGQTQSTAHEPETTATVADLRAAPPREAPVATNRLIGTGRASWYQHPGRTANGETYDPNRLTAAHHSLPFGTKIKVVNKRNGRSVVVRITDRTNERTKARRSYAIDLSRASARQLGIAGIGLVALYTVD</sequence>
<name>A0ABT8ASF3_9HYPH</name>
<dbReference type="InterPro" id="IPR009009">
    <property type="entry name" value="RlpA-like_DPBB"/>
</dbReference>
<evidence type="ECO:0000313" key="4">
    <source>
        <dbReference type="Proteomes" id="UP001244297"/>
    </source>
</evidence>
<dbReference type="InterPro" id="IPR036908">
    <property type="entry name" value="RlpA-like_sf"/>
</dbReference>
<dbReference type="CDD" id="cd22268">
    <property type="entry name" value="DPBB_RlpA-like"/>
    <property type="match status" value="1"/>
</dbReference>
<proteinExistence type="inferred from homology"/>
<comment type="caution">
    <text evidence="3">The sequence shown here is derived from an EMBL/GenBank/DDBJ whole genome shotgun (WGS) entry which is preliminary data.</text>
</comment>
<dbReference type="RefSeq" id="WP_238285308.1">
    <property type="nucleotide sequence ID" value="NZ_BPQS01000002.1"/>
</dbReference>
<dbReference type="EC" id="4.2.2.-" evidence="1"/>
<gene>
    <name evidence="1" type="primary">rlpA</name>
    <name evidence="3" type="ORF">QWZ18_16425</name>
</gene>
<feature type="domain" description="RlpA-like protein double-psi beta-barrel" evidence="2">
    <location>
        <begin position="164"/>
        <end position="249"/>
    </location>
</feature>